<reference evidence="1 2" key="1">
    <citation type="submission" date="2019-02" db="EMBL/GenBank/DDBJ databases">
        <title>Deep-cultivation of Planctomycetes and their phenomic and genomic characterization uncovers novel biology.</title>
        <authorList>
            <person name="Wiegand S."/>
            <person name="Jogler M."/>
            <person name="Boedeker C."/>
            <person name="Pinto D."/>
            <person name="Vollmers J."/>
            <person name="Rivas-Marin E."/>
            <person name="Kohn T."/>
            <person name="Peeters S.H."/>
            <person name="Heuer A."/>
            <person name="Rast P."/>
            <person name="Oberbeckmann S."/>
            <person name="Bunk B."/>
            <person name="Jeske O."/>
            <person name="Meyerdierks A."/>
            <person name="Storesund J.E."/>
            <person name="Kallscheuer N."/>
            <person name="Luecker S."/>
            <person name="Lage O.M."/>
            <person name="Pohl T."/>
            <person name="Merkel B.J."/>
            <person name="Hornburger P."/>
            <person name="Mueller R.-W."/>
            <person name="Bruemmer F."/>
            <person name="Labrenz M."/>
            <person name="Spormann A.M."/>
            <person name="Op den Camp H."/>
            <person name="Overmann J."/>
            <person name="Amann R."/>
            <person name="Jetten M.S.M."/>
            <person name="Mascher T."/>
            <person name="Medema M.H."/>
            <person name="Devos D.P."/>
            <person name="Kaster A.-K."/>
            <person name="Ovreas L."/>
            <person name="Rohde M."/>
            <person name="Galperin M.Y."/>
            <person name="Jogler C."/>
        </authorList>
    </citation>
    <scope>NUCLEOTIDE SEQUENCE [LARGE SCALE GENOMIC DNA]</scope>
    <source>
        <strain evidence="1 2">ETA_A8</strain>
    </source>
</reference>
<evidence type="ECO:0000313" key="2">
    <source>
        <dbReference type="Proteomes" id="UP000315017"/>
    </source>
</evidence>
<dbReference type="KEGG" id="aagg:ETAA8_57380"/>
<sequence>MPVSYKSRFLVARQDIETALDSLSSRVLTADVVTDLLNQFRENWRLGNIAPLAFLRLLEEHSHLHTVKLRFPTRPVTRLVWREASEFEIVQSLSEKGYFSHYSAIYFNGLTEQVPKIFYFNIEQAVRPGGGTLVQEAVDRVFRGKCRQSSRIASLGERSVCMVNGGNTDNLGVFPRKLAESTSEIHVTDIERTLIDAAVRPAYSGGVHQVLAAYRAASKNVSVNRLVSYLLRINYTYPYHQAIGFYMERAGYRATQIELLNEFKIEFNFHLDYGLKNPDFNSRWRLFIPKGF</sequence>
<dbReference type="OrthoDB" id="3240019at2"/>
<proteinExistence type="predicted"/>
<keyword evidence="2" id="KW-1185">Reference proteome</keyword>
<evidence type="ECO:0000313" key="1">
    <source>
        <dbReference type="EMBL" id="QDU30592.1"/>
    </source>
</evidence>
<dbReference type="AlphaFoldDB" id="A0A517YK50"/>
<organism evidence="1 2">
    <name type="scientific">Anatilimnocola aggregata</name>
    <dbReference type="NCBI Taxonomy" id="2528021"/>
    <lineage>
        <taxon>Bacteria</taxon>
        <taxon>Pseudomonadati</taxon>
        <taxon>Planctomycetota</taxon>
        <taxon>Planctomycetia</taxon>
        <taxon>Pirellulales</taxon>
        <taxon>Pirellulaceae</taxon>
        <taxon>Anatilimnocola</taxon>
    </lineage>
</organism>
<dbReference type="RefSeq" id="WP_145096331.1">
    <property type="nucleotide sequence ID" value="NZ_CP036274.1"/>
</dbReference>
<protein>
    <recommendedName>
        <fullName evidence="3">AbiEi antitoxin C-terminal domain-containing protein</fullName>
    </recommendedName>
</protein>
<accession>A0A517YK50</accession>
<gene>
    <name evidence="1" type="ORF">ETAA8_57380</name>
</gene>
<dbReference type="Proteomes" id="UP000315017">
    <property type="component" value="Chromosome"/>
</dbReference>
<name>A0A517YK50_9BACT</name>
<dbReference type="EMBL" id="CP036274">
    <property type="protein sequence ID" value="QDU30592.1"/>
    <property type="molecule type" value="Genomic_DNA"/>
</dbReference>
<evidence type="ECO:0008006" key="3">
    <source>
        <dbReference type="Google" id="ProtNLM"/>
    </source>
</evidence>